<evidence type="ECO:0000256" key="2">
    <source>
        <dbReference type="SAM" id="Phobius"/>
    </source>
</evidence>
<feature type="transmembrane region" description="Helical" evidence="2">
    <location>
        <begin position="543"/>
        <end position="564"/>
    </location>
</feature>
<protein>
    <submittedName>
        <fullName evidence="3">Uncharacterized protein</fullName>
    </submittedName>
</protein>
<keyword evidence="2" id="KW-0812">Transmembrane</keyword>
<keyword evidence="2" id="KW-1133">Transmembrane helix</keyword>
<keyword evidence="4" id="KW-1185">Reference proteome</keyword>
<proteinExistence type="predicted"/>
<dbReference type="RefSeq" id="XP_066668055.1">
    <property type="nucleotide sequence ID" value="XM_066812713.1"/>
</dbReference>
<dbReference type="GeneID" id="92045773"/>
<evidence type="ECO:0000313" key="4">
    <source>
        <dbReference type="Proteomes" id="UP001433268"/>
    </source>
</evidence>
<feature type="compositionally biased region" description="Polar residues" evidence="1">
    <location>
        <begin position="332"/>
        <end position="341"/>
    </location>
</feature>
<sequence length="579" mass="63199">MDPGRPGTNQATVTSSLMIHQNERSHSLNITSQQDHFDGLVIPDYRLGAATPRTAHAGQWGPPEANSGYPSLPSQNDECNSNAHMPRNQSIAVATAISSQSTSRELTKSPSAAAQRLGRSQSAIDLAENTRGPQHHPALYPREYGVGRHPANSQVGARKMTALEPLKAPARPRAADTHADKDPANHSPDCNQERTRHGKETASKAEVSLDESRGKTIKTGSFPDEMPQEAEDERTRGWSTEIMETMKKTDRTSQNKGYVYTPITTTTGYAHALPIQPISGATVGQLDGHAIGAPDAPATRSLNSMSARSLNSMSPRLYVKSTNRAGDRTALSRPSTTQNGSPRHGYSHSVPIFGTASARIVEIRRPKSPEGTQSRLALGTLRSKNGESRPTQRAPSPPKRQVGAAQLNEKHREATVQGAARTAMVQSQAKASNVQMAPPKRKLKKETKDKLPDEKDKGKGKKKENNDESSDKKEKGKGEATDGSQPKAQKSDAINTLQRISLIFASWVWATLHYWWDVMHPVFDGESDLWERRHREESTWADVGVFLFAGVSLIVGLGLGVHVVKTTRSLYQTVYYSSL</sequence>
<name>A0ABR1WAP9_9PEZI</name>
<dbReference type="EMBL" id="JAQQWN010000006">
    <property type="protein sequence ID" value="KAK8080580.1"/>
    <property type="molecule type" value="Genomic_DNA"/>
</dbReference>
<feature type="compositionally biased region" description="Polar residues" evidence="1">
    <location>
        <begin position="424"/>
        <end position="435"/>
    </location>
</feature>
<feature type="compositionally biased region" description="Polar residues" evidence="1">
    <location>
        <begin position="313"/>
        <end position="324"/>
    </location>
</feature>
<accession>A0ABR1WAP9</accession>
<evidence type="ECO:0000313" key="3">
    <source>
        <dbReference type="EMBL" id="KAK8080580.1"/>
    </source>
</evidence>
<feature type="region of interest" description="Disordered" evidence="1">
    <location>
        <begin position="53"/>
        <end position="151"/>
    </location>
</feature>
<reference evidence="3 4" key="1">
    <citation type="submission" date="2023-01" db="EMBL/GenBank/DDBJ databases">
        <title>Analysis of 21 Apiospora genomes using comparative genomics revels a genus with tremendous synthesis potential of carbohydrate active enzymes and secondary metabolites.</title>
        <authorList>
            <person name="Sorensen T."/>
        </authorList>
    </citation>
    <scope>NUCLEOTIDE SEQUENCE [LARGE SCALE GENOMIC DNA]</scope>
    <source>
        <strain evidence="3 4">CBS 114990</strain>
    </source>
</reference>
<organism evidence="3 4">
    <name type="scientific">Apiospora hydei</name>
    <dbReference type="NCBI Taxonomy" id="1337664"/>
    <lineage>
        <taxon>Eukaryota</taxon>
        <taxon>Fungi</taxon>
        <taxon>Dikarya</taxon>
        <taxon>Ascomycota</taxon>
        <taxon>Pezizomycotina</taxon>
        <taxon>Sordariomycetes</taxon>
        <taxon>Xylariomycetidae</taxon>
        <taxon>Amphisphaeriales</taxon>
        <taxon>Apiosporaceae</taxon>
        <taxon>Apiospora</taxon>
    </lineage>
</organism>
<dbReference type="Proteomes" id="UP001433268">
    <property type="component" value="Unassembled WGS sequence"/>
</dbReference>
<feature type="region of interest" description="Disordered" evidence="1">
    <location>
        <begin position="364"/>
        <end position="491"/>
    </location>
</feature>
<keyword evidence="2" id="KW-0472">Membrane</keyword>
<comment type="caution">
    <text evidence="3">The sequence shown here is derived from an EMBL/GenBank/DDBJ whole genome shotgun (WGS) entry which is preliminary data.</text>
</comment>
<feature type="compositionally biased region" description="Basic and acidic residues" evidence="1">
    <location>
        <begin position="446"/>
        <end position="480"/>
    </location>
</feature>
<feature type="region of interest" description="Disordered" evidence="1">
    <location>
        <begin position="313"/>
        <end position="350"/>
    </location>
</feature>
<feature type="compositionally biased region" description="Basic and acidic residues" evidence="1">
    <location>
        <begin position="191"/>
        <end position="203"/>
    </location>
</feature>
<gene>
    <name evidence="3" type="ORF">PG997_008398</name>
</gene>
<feature type="compositionally biased region" description="Polar residues" evidence="1">
    <location>
        <begin position="482"/>
        <end position="491"/>
    </location>
</feature>
<feature type="compositionally biased region" description="Basic and acidic residues" evidence="1">
    <location>
        <begin position="173"/>
        <end position="184"/>
    </location>
</feature>
<feature type="compositionally biased region" description="Polar residues" evidence="1">
    <location>
        <begin position="68"/>
        <end position="123"/>
    </location>
</feature>
<evidence type="ECO:0000256" key="1">
    <source>
        <dbReference type="SAM" id="MobiDB-lite"/>
    </source>
</evidence>
<feature type="region of interest" description="Disordered" evidence="1">
    <location>
        <begin position="168"/>
        <end position="235"/>
    </location>
</feature>